<dbReference type="PANTHER" id="PTHR43646:SF2">
    <property type="entry name" value="GLYCOSYLTRANSFERASE 2-LIKE DOMAIN-CONTAINING PROTEIN"/>
    <property type="match status" value="1"/>
</dbReference>
<keyword evidence="5" id="KW-0472">Membrane</keyword>
<dbReference type="CDD" id="cd06423">
    <property type="entry name" value="CESA_like"/>
    <property type="match status" value="1"/>
</dbReference>
<comment type="subcellular location">
    <subcellularLocation>
        <location evidence="1">Cell membrane</location>
    </subcellularLocation>
</comment>
<organism evidence="7 8">
    <name type="scientific">Marivita lacus</name>
    <dbReference type="NCBI Taxonomy" id="1323742"/>
    <lineage>
        <taxon>Bacteria</taxon>
        <taxon>Pseudomonadati</taxon>
        <taxon>Pseudomonadota</taxon>
        <taxon>Alphaproteobacteria</taxon>
        <taxon>Rhodobacterales</taxon>
        <taxon>Roseobacteraceae</taxon>
        <taxon>Marivita</taxon>
    </lineage>
</organism>
<gene>
    <name evidence="7" type="ORF">GCM10011363_08330</name>
</gene>
<dbReference type="Proteomes" id="UP000645462">
    <property type="component" value="Unassembled WGS sequence"/>
</dbReference>
<keyword evidence="2" id="KW-1003">Cell membrane</keyword>
<evidence type="ECO:0000256" key="5">
    <source>
        <dbReference type="ARBA" id="ARBA00023136"/>
    </source>
</evidence>
<evidence type="ECO:0000256" key="1">
    <source>
        <dbReference type="ARBA" id="ARBA00004236"/>
    </source>
</evidence>
<dbReference type="SUPFAM" id="SSF53448">
    <property type="entry name" value="Nucleotide-diphospho-sugar transferases"/>
    <property type="match status" value="1"/>
</dbReference>
<evidence type="ECO:0000259" key="6">
    <source>
        <dbReference type="Pfam" id="PF00535"/>
    </source>
</evidence>
<name>A0ABQ1KEB9_9RHOB</name>
<dbReference type="Gene3D" id="3.90.550.10">
    <property type="entry name" value="Spore Coat Polysaccharide Biosynthesis Protein SpsA, Chain A"/>
    <property type="match status" value="1"/>
</dbReference>
<dbReference type="EMBL" id="BMFC01000001">
    <property type="protein sequence ID" value="GGB94039.1"/>
    <property type="molecule type" value="Genomic_DNA"/>
</dbReference>
<dbReference type="InterPro" id="IPR029044">
    <property type="entry name" value="Nucleotide-diphossugar_trans"/>
</dbReference>
<evidence type="ECO:0000256" key="2">
    <source>
        <dbReference type="ARBA" id="ARBA00022475"/>
    </source>
</evidence>
<proteinExistence type="predicted"/>
<evidence type="ECO:0000256" key="3">
    <source>
        <dbReference type="ARBA" id="ARBA00022676"/>
    </source>
</evidence>
<dbReference type="PANTHER" id="PTHR43646">
    <property type="entry name" value="GLYCOSYLTRANSFERASE"/>
    <property type="match status" value="1"/>
</dbReference>
<accession>A0ABQ1KEB9</accession>
<sequence>MPLNTRGPKSEPMPVLSVLIPASNEEALIGHCLECVLQSRWDHGAPFETIVISNGSRDRTAQIALAMRDRFAEKGLDLKVLDREQGGKLGALNAGDHVARAPIRVYLDADVEVSDGLIGQLYEALDTAEPCYASGTLVLANPQSWATRAYSRIYSKVPFMTHGVPGAGVFAVNAAGRMRWDTFPDIISDDTYVRLSFRPEERIGVPATYTWPLVEGWNNLVRVRRRQNAGVDEIREHHPDLLHNDDKPAFPIREKLRLALQDPIGFAVYSGVSLAVRVTGGKSSGWSRGR</sequence>
<comment type="caution">
    <text evidence="7">The sequence shown here is derived from an EMBL/GenBank/DDBJ whole genome shotgun (WGS) entry which is preliminary data.</text>
</comment>
<keyword evidence="3" id="KW-0328">Glycosyltransferase</keyword>
<dbReference type="InterPro" id="IPR001173">
    <property type="entry name" value="Glyco_trans_2-like"/>
</dbReference>
<protein>
    <recommendedName>
        <fullName evidence="6">Glycosyltransferase 2-like domain-containing protein</fullName>
    </recommendedName>
</protein>
<feature type="domain" description="Glycosyltransferase 2-like" evidence="6">
    <location>
        <begin position="17"/>
        <end position="152"/>
    </location>
</feature>
<reference evidence="8" key="1">
    <citation type="journal article" date="2019" name="Int. J. Syst. Evol. Microbiol.">
        <title>The Global Catalogue of Microorganisms (GCM) 10K type strain sequencing project: providing services to taxonomists for standard genome sequencing and annotation.</title>
        <authorList>
            <consortium name="The Broad Institute Genomics Platform"/>
            <consortium name="The Broad Institute Genome Sequencing Center for Infectious Disease"/>
            <person name="Wu L."/>
            <person name="Ma J."/>
        </authorList>
    </citation>
    <scope>NUCLEOTIDE SEQUENCE [LARGE SCALE GENOMIC DNA]</scope>
    <source>
        <strain evidence="8">CGMCC 1.12478</strain>
    </source>
</reference>
<dbReference type="Pfam" id="PF00535">
    <property type="entry name" value="Glycos_transf_2"/>
    <property type="match status" value="1"/>
</dbReference>
<keyword evidence="4" id="KW-0808">Transferase</keyword>
<keyword evidence="8" id="KW-1185">Reference proteome</keyword>
<dbReference type="RefSeq" id="WP_229747656.1">
    <property type="nucleotide sequence ID" value="NZ_BMFC01000001.1"/>
</dbReference>
<evidence type="ECO:0000313" key="7">
    <source>
        <dbReference type="EMBL" id="GGB94039.1"/>
    </source>
</evidence>
<evidence type="ECO:0000256" key="4">
    <source>
        <dbReference type="ARBA" id="ARBA00022679"/>
    </source>
</evidence>
<evidence type="ECO:0000313" key="8">
    <source>
        <dbReference type="Proteomes" id="UP000645462"/>
    </source>
</evidence>